<dbReference type="InterPro" id="IPR050365">
    <property type="entry name" value="TIM50"/>
</dbReference>
<organism evidence="3 4">
    <name type="scientific">Cucumis melo var. makuwa</name>
    <name type="common">Oriental melon</name>
    <dbReference type="NCBI Taxonomy" id="1194695"/>
    <lineage>
        <taxon>Eukaryota</taxon>
        <taxon>Viridiplantae</taxon>
        <taxon>Streptophyta</taxon>
        <taxon>Embryophyta</taxon>
        <taxon>Tracheophyta</taxon>
        <taxon>Spermatophyta</taxon>
        <taxon>Magnoliopsida</taxon>
        <taxon>eudicotyledons</taxon>
        <taxon>Gunneridae</taxon>
        <taxon>Pentapetalae</taxon>
        <taxon>rosids</taxon>
        <taxon>fabids</taxon>
        <taxon>Cucurbitales</taxon>
        <taxon>Cucurbitaceae</taxon>
        <taxon>Benincaseae</taxon>
        <taxon>Cucumis</taxon>
    </lineage>
</organism>
<keyword evidence="1" id="KW-0653">Protein transport</keyword>
<dbReference type="Gene3D" id="3.40.50.1000">
    <property type="entry name" value="HAD superfamily/HAD-like"/>
    <property type="match status" value="1"/>
</dbReference>
<comment type="subunit">
    <text evidence="1">Component of the TIM23 complex.</text>
</comment>
<gene>
    <name evidence="3" type="ORF">E6C27_scaffold266G00250</name>
</gene>
<dbReference type="GO" id="GO:0015031">
    <property type="term" value="P:protein transport"/>
    <property type="evidence" value="ECO:0007669"/>
    <property type="project" value="UniProtKB-KW"/>
</dbReference>
<dbReference type="SUPFAM" id="SSF56784">
    <property type="entry name" value="HAD-like"/>
    <property type="match status" value="1"/>
</dbReference>
<dbReference type="STRING" id="1194695.A0A5A7TKH3"/>
<feature type="domain" description="FCP1 homology" evidence="2">
    <location>
        <begin position="216"/>
        <end position="393"/>
    </location>
</feature>
<evidence type="ECO:0000256" key="1">
    <source>
        <dbReference type="RuleBase" id="RU365079"/>
    </source>
</evidence>
<dbReference type="SMART" id="SM00577">
    <property type="entry name" value="CPDc"/>
    <property type="match status" value="1"/>
</dbReference>
<evidence type="ECO:0000313" key="3">
    <source>
        <dbReference type="EMBL" id="KAA0042446.1"/>
    </source>
</evidence>
<keyword evidence="1" id="KW-0811">Translocation</keyword>
<comment type="caution">
    <text evidence="3">The sequence shown here is derived from an EMBL/GenBank/DDBJ whole genome shotgun (WGS) entry which is preliminary data.</text>
</comment>
<name>A0A5A7TKH3_CUCMM</name>
<keyword evidence="1" id="KW-0496">Mitochondrion</keyword>
<protein>
    <recommendedName>
        <fullName evidence="1">Mitochondrial import inner membrane translocase subunit TIM50</fullName>
    </recommendedName>
</protein>
<sequence>MLGLDVCLGAPKAASNASNCFQNIANCCWVVFCTFGLGWAEDSPTSNFDRLDSIGEEVGLIDLGFVAALRMVGLGVDGGGGRFMCSVCGHTWVVGIGWACRQEGSMVACSAVVSTGQRGLKAAEQVVHGDTDLSVDGSADTDGCLIGNVNPDSKPNENDVLSCAQGLIRVSSLRHFDQINGEVVADSFQQLSFGPVHEEVNSLSIFQPPLSRPPNCQMRKKLLVLDINGVLVDIVSPPPKERKADINIARHAVFKRPFYLDFMKFCFERFEIGIWSSRNRKNISRMVDYLLGDMKHKLLFYWDLSHCAASKFKTLENKHKCLVFKQLRRLWEKQDPNLPWKEGEYNESNTLLLDDSPYKSLLNPPHSAVFPYSYTFLDEEKDTSLGEFHLRFA</sequence>
<evidence type="ECO:0000259" key="2">
    <source>
        <dbReference type="PROSITE" id="PS50969"/>
    </source>
</evidence>
<dbReference type="InterPro" id="IPR004274">
    <property type="entry name" value="FCP1_dom"/>
</dbReference>
<dbReference type="AlphaFoldDB" id="A0A5A7TKH3"/>
<proteinExistence type="inferred from homology"/>
<accession>A0A5A7TKH3</accession>
<comment type="similarity">
    <text evidence="1">Belongs to the TIM50 family.</text>
</comment>
<keyword evidence="1" id="KW-0809">Transit peptide</keyword>
<keyword evidence="1" id="KW-0813">Transport</keyword>
<dbReference type="GO" id="GO:0005744">
    <property type="term" value="C:TIM23 mitochondrial import inner membrane translocase complex"/>
    <property type="evidence" value="ECO:0007669"/>
    <property type="project" value="UniProtKB-UniRule"/>
</dbReference>
<comment type="subcellular location">
    <subcellularLocation>
        <location evidence="1">Mitochondrion inner membrane</location>
        <topology evidence="1">Single-pass membrane protein</topology>
    </subcellularLocation>
</comment>
<dbReference type="InterPro" id="IPR036412">
    <property type="entry name" value="HAD-like_sf"/>
</dbReference>
<dbReference type="PANTHER" id="PTHR12210">
    <property type="entry name" value="DULLARD PROTEIN PHOSPHATASE"/>
    <property type="match status" value="1"/>
</dbReference>
<dbReference type="Pfam" id="PF03031">
    <property type="entry name" value="NIF"/>
    <property type="match status" value="1"/>
</dbReference>
<dbReference type="PROSITE" id="PS50969">
    <property type="entry name" value="FCP1"/>
    <property type="match status" value="1"/>
</dbReference>
<dbReference type="InterPro" id="IPR023214">
    <property type="entry name" value="HAD_sf"/>
</dbReference>
<dbReference type="EMBL" id="SSTE01016048">
    <property type="protein sequence ID" value="KAA0042446.1"/>
    <property type="molecule type" value="Genomic_DNA"/>
</dbReference>
<evidence type="ECO:0000313" key="4">
    <source>
        <dbReference type="Proteomes" id="UP000321393"/>
    </source>
</evidence>
<dbReference type="OrthoDB" id="1711508at2759"/>
<comment type="function">
    <text evidence="1">Essential component of the TIM23 complex, a complex that mediates the translocation of transit peptide-containing proteins across the mitochondrial inner membrane.</text>
</comment>
<reference evidence="3 4" key="1">
    <citation type="submission" date="2019-08" db="EMBL/GenBank/DDBJ databases">
        <title>Draft genome sequences of two oriental melons (Cucumis melo L. var makuwa).</title>
        <authorList>
            <person name="Kwon S.-Y."/>
        </authorList>
    </citation>
    <scope>NUCLEOTIDE SEQUENCE [LARGE SCALE GENOMIC DNA]</scope>
    <source>
        <strain evidence="4">cv. SW 3</strain>
        <tissue evidence="3">Leaf</tissue>
    </source>
</reference>
<dbReference type="Proteomes" id="UP000321393">
    <property type="component" value="Unassembled WGS sequence"/>
</dbReference>